<evidence type="ECO:0000256" key="3">
    <source>
        <dbReference type="ARBA" id="ARBA00023163"/>
    </source>
</evidence>
<keyword evidence="6" id="KW-1185">Reference proteome</keyword>
<protein>
    <submittedName>
        <fullName evidence="5">MarR family transcriptional regulator</fullName>
    </submittedName>
</protein>
<accession>A0A7C9W008</accession>
<dbReference type="InterPro" id="IPR036390">
    <property type="entry name" value="WH_DNA-bd_sf"/>
</dbReference>
<dbReference type="InterPro" id="IPR052362">
    <property type="entry name" value="HTH-GbsR_regulator"/>
</dbReference>
<keyword evidence="1" id="KW-0805">Transcription regulation</keyword>
<keyword evidence="3" id="KW-0804">Transcription</keyword>
<dbReference type="InterPro" id="IPR036388">
    <property type="entry name" value="WH-like_DNA-bd_sf"/>
</dbReference>
<dbReference type="Proteomes" id="UP000481360">
    <property type="component" value="Unassembled WGS sequence"/>
</dbReference>
<evidence type="ECO:0000256" key="2">
    <source>
        <dbReference type="ARBA" id="ARBA00023125"/>
    </source>
</evidence>
<reference evidence="5 6" key="1">
    <citation type="submission" date="2020-03" db="EMBL/GenBank/DDBJ databases">
        <title>Isolation and identification of active actinomycetes.</title>
        <authorList>
            <person name="Sun X."/>
        </authorList>
    </citation>
    <scope>NUCLEOTIDE SEQUENCE [LARGE SCALE GENOMIC DNA]</scope>
    <source>
        <strain evidence="5 6">NEAU-D13</strain>
    </source>
</reference>
<evidence type="ECO:0000313" key="6">
    <source>
        <dbReference type="Proteomes" id="UP000481360"/>
    </source>
</evidence>
<gene>
    <name evidence="5" type="ORF">G7043_18160</name>
</gene>
<evidence type="ECO:0000259" key="4">
    <source>
        <dbReference type="Pfam" id="PF12802"/>
    </source>
</evidence>
<sequence>MPGKLHFFHNFVKDVNFARSADERDDAAVTRATQRDTQAVSQFVERFGGILADTGVPRMPARILAALLTTDSGRLTAAEIAELLQISPAAVSGAVRYLTTVQIVSREREPGSRRDVYRMRDNVWYEATFRKDQMLVMIDEVLSEGVEALGSDTEAGTRLDETREFFRFCHAELGTMLDRWRTHREKWLNKRES</sequence>
<dbReference type="PANTHER" id="PTHR38465:SF2">
    <property type="entry name" value="HTH-TYPE TRANSCRIPTIONAL REGULATOR MMPR5"/>
    <property type="match status" value="1"/>
</dbReference>
<dbReference type="PANTHER" id="PTHR38465">
    <property type="entry name" value="HTH-TYPE TRANSCRIPTIONAL REGULATOR MJ1563-RELATED"/>
    <property type="match status" value="1"/>
</dbReference>
<dbReference type="InterPro" id="IPR000835">
    <property type="entry name" value="HTH_MarR-typ"/>
</dbReference>
<dbReference type="EMBL" id="JAAMPJ010000004">
    <property type="protein sequence ID" value="NGY60859.1"/>
    <property type="molecule type" value="Genomic_DNA"/>
</dbReference>
<organism evidence="5 6">
    <name type="scientific">Lentzea alba</name>
    <dbReference type="NCBI Taxonomy" id="2714351"/>
    <lineage>
        <taxon>Bacteria</taxon>
        <taxon>Bacillati</taxon>
        <taxon>Actinomycetota</taxon>
        <taxon>Actinomycetes</taxon>
        <taxon>Pseudonocardiales</taxon>
        <taxon>Pseudonocardiaceae</taxon>
        <taxon>Lentzea</taxon>
    </lineage>
</organism>
<proteinExistence type="predicted"/>
<feature type="domain" description="HTH marR-type" evidence="4">
    <location>
        <begin position="55"/>
        <end position="114"/>
    </location>
</feature>
<dbReference type="SUPFAM" id="SSF46785">
    <property type="entry name" value="Winged helix' DNA-binding domain"/>
    <property type="match status" value="1"/>
</dbReference>
<dbReference type="Gene3D" id="1.10.10.10">
    <property type="entry name" value="Winged helix-like DNA-binding domain superfamily/Winged helix DNA-binding domain"/>
    <property type="match status" value="1"/>
</dbReference>
<comment type="caution">
    <text evidence="5">The sequence shown here is derived from an EMBL/GenBank/DDBJ whole genome shotgun (WGS) entry which is preliminary data.</text>
</comment>
<evidence type="ECO:0000313" key="5">
    <source>
        <dbReference type="EMBL" id="NGY60859.1"/>
    </source>
</evidence>
<name>A0A7C9W008_9PSEU</name>
<dbReference type="InterPro" id="IPR011991">
    <property type="entry name" value="ArsR-like_HTH"/>
</dbReference>
<dbReference type="CDD" id="cd00090">
    <property type="entry name" value="HTH_ARSR"/>
    <property type="match status" value="1"/>
</dbReference>
<dbReference type="Pfam" id="PF12802">
    <property type="entry name" value="MarR_2"/>
    <property type="match status" value="1"/>
</dbReference>
<dbReference type="GO" id="GO:0003700">
    <property type="term" value="F:DNA-binding transcription factor activity"/>
    <property type="evidence" value="ECO:0007669"/>
    <property type="project" value="InterPro"/>
</dbReference>
<keyword evidence="2" id="KW-0238">DNA-binding</keyword>
<dbReference type="AlphaFoldDB" id="A0A7C9W008"/>
<dbReference type="GO" id="GO:0003677">
    <property type="term" value="F:DNA binding"/>
    <property type="evidence" value="ECO:0007669"/>
    <property type="project" value="UniProtKB-KW"/>
</dbReference>
<evidence type="ECO:0000256" key="1">
    <source>
        <dbReference type="ARBA" id="ARBA00023015"/>
    </source>
</evidence>